<evidence type="ECO:0000256" key="1">
    <source>
        <dbReference type="SAM" id="MobiDB-lite"/>
    </source>
</evidence>
<dbReference type="RefSeq" id="WP_141695589.1">
    <property type="nucleotide sequence ID" value="NZ_JBHSKI010000001.1"/>
</dbReference>
<feature type="region of interest" description="Disordered" evidence="1">
    <location>
        <begin position="1"/>
        <end position="22"/>
    </location>
</feature>
<sequence length="91" mass="9862">MPGRTTDGVDPERPGLPEDGRRERLRAELMALREGLDVPDTDGATMAERVLAQILAEAVPKPVRGPTGGMKRARAWWPGRKGCARSSGRSL</sequence>
<accession>A0ABW0AXH5</accession>
<name>A0ABW0AXH5_9ACTN</name>
<reference evidence="3" key="1">
    <citation type="journal article" date="2019" name="Int. J. Syst. Evol. Microbiol.">
        <title>The Global Catalogue of Microorganisms (GCM) 10K type strain sequencing project: providing services to taxonomists for standard genome sequencing and annotation.</title>
        <authorList>
            <consortium name="The Broad Institute Genomics Platform"/>
            <consortium name="The Broad Institute Genome Sequencing Center for Infectious Disease"/>
            <person name="Wu L."/>
            <person name="Ma J."/>
        </authorList>
    </citation>
    <scope>NUCLEOTIDE SEQUENCE [LARGE SCALE GENOMIC DNA]</scope>
    <source>
        <strain evidence="3">CGMCC 4.1721</strain>
    </source>
</reference>
<proteinExistence type="predicted"/>
<feature type="region of interest" description="Disordered" evidence="1">
    <location>
        <begin position="61"/>
        <end position="91"/>
    </location>
</feature>
<evidence type="ECO:0000313" key="3">
    <source>
        <dbReference type="Proteomes" id="UP001596208"/>
    </source>
</evidence>
<gene>
    <name evidence="2" type="ORF">ACFPRK_03100</name>
</gene>
<dbReference type="EMBL" id="JBHSKI010000001">
    <property type="protein sequence ID" value="MFC5169594.1"/>
    <property type="molecule type" value="Genomic_DNA"/>
</dbReference>
<protein>
    <submittedName>
        <fullName evidence="2">Uncharacterized protein</fullName>
    </submittedName>
</protein>
<evidence type="ECO:0000313" key="2">
    <source>
        <dbReference type="EMBL" id="MFC5169594.1"/>
    </source>
</evidence>
<comment type="caution">
    <text evidence="2">The sequence shown here is derived from an EMBL/GenBank/DDBJ whole genome shotgun (WGS) entry which is preliminary data.</text>
</comment>
<keyword evidence="3" id="KW-1185">Reference proteome</keyword>
<dbReference type="Proteomes" id="UP001596208">
    <property type="component" value="Unassembled WGS sequence"/>
</dbReference>
<organism evidence="2 3">
    <name type="scientific">Streptomyces mutomycini</name>
    <dbReference type="NCBI Taxonomy" id="284036"/>
    <lineage>
        <taxon>Bacteria</taxon>
        <taxon>Bacillati</taxon>
        <taxon>Actinomycetota</taxon>
        <taxon>Actinomycetes</taxon>
        <taxon>Kitasatosporales</taxon>
        <taxon>Streptomycetaceae</taxon>
        <taxon>Streptomyces</taxon>
    </lineage>
</organism>
<feature type="compositionally biased region" description="Basic and acidic residues" evidence="1">
    <location>
        <begin position="10"/>
        <end position="22"/>
    </location>
</feature>